<dbReference type="GO" id="GO:0005524">
    <property type="term" value="F:ATP binding"/>
    <property type="evidence" value="ECO:0007669"/>
    <property type="project" value="UniProtKB-KW"/>
</dbReference>
<dbReference type="PRINTS" id="PR00119">
    <property type="entry name" value="CATATPASE"/>
</dbReference>
<keyword evidence="6 7" id="KW-0472">Membrane</keyword>
<gene>
    <name evidence="9" type="ORF">COS47_00310</name>
</gene>
<feature type="transmembrane region" description="Helical" evidence="7">
    <location>
        <begin position="60"/>
        <end position="78"/>
    </location>
</feature>
<dbReference type="InterPro" id="IPR023299">
    <property type="entry name" value="ATPase_P-typ_cyto_dom_N"/>
</dbReference>
<feature type="transmembrane region" description="Helical" evidence="7">
    <location>
        <begin position="247"/>
        <end position="265"/>
    </location>
</feature>
<dbReference type="Pfam" id="PF00690">
    <property type="entry name" value="Cation_ATPase_N"/>
    <property type="match status" value="1"/>
</dbReference>
<evidence type="ECO:0000256" key="2">
    <source>
        <dbReference type="ARBA" id="ARBA00022692"/>
    </source>
</evidence>
<sequence length="895" mass="99505">MSKNIAWHNLSFEGVIKQLGSDTEQGLSEKEVKLRQERFGKNKLPEEKPLSKLRIFLEQFRSPLIYILIIAGIITLVLKEYTDTIVIFGAVFLNTIVGFFQENKASQALKALKKVVKHPAEVLRGGNLKIIDSEELVPGDIIILNPGDKIPADGRIIEAQNLKTNEMVLTGEWLSAQKNPKTLVKETPLADRDNMVYMGCVIEDGKGKAVVTAIGKDSEIGKVAVMVKETKEEKTPYQKKLARFSKIFGIIIAFICFLIFVLGLARGKEFIEMFTTAVAVAVAAIPEGLPVAMTVILALGMQRILKKKGLVRKLASAETLGSTSVICSDKTATLTEGKMKVDEVIPAFADLRFAEGFGKARATAGKGDKFLTLKAAILTSEAFIENPDEPKEKWRIRGRPTDKALLQAGIEFGIDRTPHHFSTKSGEGGKKIAELSFSPINKWAAALYEEDGKKNLYVCGAPEKILELSKLKKEERDDWENKLEELAKKGLRIVASAYKKINRGPSSVELTETRSLLAELIKDLTFIGFITLRDPVRKEVKSAMRVCRQAGMRPIIITGDHKLTAKAVAEELGFKIKEESILEGKDLDKLSEQEFKKILSQIQIYARVEPKHKMRIIESWQEREEVVAMTGDGINDAPALKKADIGVALGSGTEVAKETSDLVLLNDSFSIIVAAVEEGRAILDNIRKVITYLLSDSFTEVILIGVSILAGFPLPVTAVQILWVNLIEDGLPDIALAFEPKEKDLMKQKPAGHKIPLLNREMKALIFIIGLFTDILLLGLFFWLIKYSGYGIPHIRSIIFAGLTIDSIFYVFSCKSLRRNIWHINPFSNKFLVFSWIFGVIALIAGLYLPALQTLLKTVPLNLFDWQIILGLGLLNIVLIEATKFYFIVRQQTES</sequence>
<dbReference type="SFLD" id="SFLDS00003">
    <property type="entry name" value="Haloacid_Dehalogenase"/>
    <property type="match status" value="1"/>
</dbReference>
<dbReference type="InterPro" id="IPR036412">
    <property type="entry name" value="HAD-like_sf"/>
</dbReference>
<evidence type="ECO:0000256" key="3">
    <source>
        <dbReference type="ARBA" id="ARBA00022741"/>
    </source>
</evidence>
<dbReference type="InterPro" id="IPR001757">
    <property type="entry name" value="P_typ_ATPase"/>
</dbReference>
<feature type="transmembrane region" description="Helical" evidence="7">
    <location>
        <begin position="791"/>
        <end position="812"/>
    </location>
</feature>
<dbReference type="Pfam" id="PF13246">
    <property type="entry name" value="Cation_ATPase"/>
    <property type="match status" value="1"/>
</dbReference>
<feature type="transmembrane region" description="Helical" evidence="7">
    <location>
        <begin position="868"/>
        <end position="889"/>
    </location>
</feature>
<dbReference type="SUPFAM" id="SSF56784">
    <property type="entry name" value="HAD-like"/>
    <property type="match status" value="1"/>
</dbReference>
<evidence type="ECO:0000256" key="1">
    <source>
        <dbReference type="ARBA" id="ARBA00004141"/>
    </source>
</evidence>
<feature type="transmembrane region" description="Helical" evidence="7">
    <location>
        <begin position="764"/>
        <end position="785"/>
    </location>
</feature>
<dbReference type="InterPro" id="IPR008250">
    <property type="entry name" value="ATPase_P-typ_transduc_dom_A_sf"/>
</dbReference>
<feature type="transmembrane region" description="Helical" evidence="7">
    <location>
        <begin position="84"/>
        <end position="100"/>
    </location>
</feature>
<dbReference type="EMBL" id="PEUV01000006">
    <property type="protein sequence ID" value="PIV12851.1"/>
    <property type="molecule type" value="Genomic_DNA"/>
</dbReference>
<dbReference type="Gene3D" id="3.40.1110.10">
    <property type="entry name" value="Calcium-transporting ATPase, cytoplasmic domain N"/>
    <property type="match status" value="1"/>
</dbReference>
<evidence type="ECO:0000313" key="9">
    <source>
        <dbReference type="EMBL" id="PIV12851.1"/>
    </source>
</evidence>
<dbReference type="Gene3D" id="1.20.1110.10">
    <property type="entry name" value="Calcium-transporting ATPase, transmembrane domain"/>
    <property type="match status" value="1"/>
</dbReference>
<dbReference type="SUPFAM" id="SSF81665">
    <property type="entry name" value="Calcium ATPase, transmembrane domain M"/>
    <property type="match status" value="1"/>
</dbReference>
<dbReference type="GO" id="GO:0016887">
    <property type="term" value="F:ATP hydrolysis activity"/>
    <property type="evidence" value="ECO:0007669"/>
    <property type="project" value="InterPro"/>
</dbReference>
<keyword evidence="5 7" id="KW-1133">Transmembrane helix</keyword>
<feature type="transmembrane region" description="Helical" evidence="7">
    <location>
        <begin position="277"/>
        <end position="299"/>
    </location>
</feature>
<dbReference type="Proteomes" id="UP000230324">
    <property type="component" value="Unassembled WGS sequence"/>
</dbReference>
<evidence type="ECO:0000313" key="10">
    <source>
        <dbReference type="Proteomes" id="UP000230324"/>
    </source>
</evidence>
<comment type="caution">
    <text evidence="9">The sequence shown here is derived from an EMBL/GenBank/DDBJ whole genome shotgun (WGS) entry which is preliminary data.</text>
</comment>
<dbReference type="InterPro" id="IPR059000">
    <property type="entry name" value="ATPase_P-type_domA"/>
</dbReference>
<dbReference type="NCBIfam" id="TIGR01494">
    <property type="entry name" value="ATPase_P-type"/>
    <property type="match status" value="2"/>
</dbReference>
<keyword evidence="3" id="KW-0547">Nucleotide-binding</keyword>
<dbReference type="Gene3D" id="2.70.150.10">
    <property type="entry name" value="Calcium-transporting ATPase, cytoplasmic transduction domain A"/>
    <property type="match status" value="1"/>
</dbReference>
<dbReference type="Pfam" id="PF08282">
    <property type="entry name" value="Hydrolase_3"/>
    <property type="match status" value="1"/>
</dbReference>
<dbReference type="InterPro" id="IPR023214">
    <property type="entry name" value="HAD_sf"/>
</dbReference>
<comment type="subcellular location">
    <subcellularLocation>
        <location evidence="1">Membrane</location>
        <topology evidence="1">Multi-pass membrane protein</topology>
    </subcellularLocation>
</comment>
<dbReference type="PRINTS" id="PR00120">
    <property type="entry name" value="HATPASE"/>
</dbReference>
<dbReference type="InterPro" id="IPR023298">
    <property type="entry name" value="ATPase_P-typ_TM_dom_sf"/>
</dbReference>
<protein>
    <recommendedName>
        <fullName evidence="8">Cation-transporting P-type ATPase N-terminal domain-containing protein</fullName>
    </recommendedName>
</protein>
<keyword evidence="2 7" id="KW-0812">Transmembrane</keyword>
<evidence type="ECO:0000259" key="8">
    <source>
        <dbReference type="SMART" id="SM00831"/>
    </source>
</evidence>
<proteinExistence type="predicted"/>
<dbReference type="InterPro" id="IPR004014">
    <property type="entry name" value="ATPase_P-typ_cation-transptr_N"/>
</dbReference>
<dbReference type="PANTHER" id="PTHR42861">
    <property type="entry name" value="CALCIUM-TRANSPORTING ATPASE"/>
    <property type="match status" value="1"/>
</dbReference>
<dbReference type="SMART" id="SM00831">
    <property type="entry name" value="Cation_ATPase_N"/>
    <property type="match status" value="1"/>
</dbReference>
<feature type="domain" description="Cation-transporting P-type ATPase N-terminal" evidence="8">
    <location>
        <begin position="6"/>
        <end position="80"/>
    </location>
</feature>
<dbReference type="Gene3D" id="3.40.50.1000">
    <property type="entry name" value="HAD superfamily/HAD-like"/>
    <property type="match status" value="1"/>
</dbReference>
<dbReference type="InterPro" id="IPR006068">
    <property type="entry name" value="ATPase_P-typ_cation-transptr_C"/>
</dbReference>
<feature type="transmembrane region" description="Helical" evidence="7">
    <location>
        <begin position="833"/>
        <end position="856"/>
    </location>
</feature>
<accession>A0A2M7BYV2</accession>
<organism evidence="9 10">
    <name type="scientific">Candidatus Nealsonbacteria bacterium CG03_land_8_20_14_0_80_36_12</name>
    <dbReference type="NCBI Taxonomy" id="1974701"/>
    <lineage>
        <taxon>Bacteria</taxon>
        <taxon>Candidatus Nealsoniibacteriota</taxon>
    </lineage>
</organism>
<evidence type="ECO:0000256" key="5">
    <source>
        <dbReference type="ARBA" id="ARBA00022989"/>
    </source>
</evidence>
<dbReference type="SUPFAM" id="SSF81660">
    <property type="entry name" value="Metal cation-transporting ATPase, ATP-binding domain N"/>
    <property type="match status" value="1"/>
</dbReference>
<keyword evidence="4" id="KW-0067">ATP-binding</keyword>
<dbReference type="GO" id="GO:0016020">
    <property type="term" value="C:membrane"/>
    <property type="evidence" value="ECO:0007669"/>
    <property type="project" value="UniProtKB-SubCell"/>
</dbReference>
<evidence type="ECO:0000256" key="4">
    <source>
        <dbReference type="ARBA" id="ARBA00022840"/>
    </source>
</evidence>
<evidence type="ECO:0000256" key="6">
    <source>
        <dbReference type="ARBA" id="ARBA00023136"/>
    </source>
</evidence>
<dbReference type="AlphaFoldDB" id="A0A2M7BYV2"/>
<dbReference type="Pfam" id="PF00689">
    <property type="entry name" value="Cation_ATPase_C"/>
    <property type="match status" value="1"/>
</dbReference>
<dbReference type="SUPFAM" id="SSF81653">
    <property type="entry name" value="Calcium ATPase, transduction domain A"/>
    <property type="match status" value="1"/>
</dbReference>
<evidence type="ECO:0000256" key="7">
    <source>
        <dbReference type="SAM" id="Phobius"/>
    </source>
</evidence>
<dbReference type="Pfam" id="PF00122">
    <property type="entry name" value="E1-E2_ATPase"/>
    <property type="match status" value="1"/>
</dbReference>
<name>A0A2M7BYV2_9BACT</name>
<reference evidence="10" key="1">
    <citation type="submission" date="2017-09" db="EMBL/GenBank/DDBJ databases">
        <title>Depth-based differentiation of microbial function through sediment-hosted aquifers and enrichment of novel symbionts in the deep terrestrial subsurface.</title>
        <authorList>
            <person name="Probst A.J."/>
            <person name="Ladd B."/>
            <person name="Jarett J.K."/>
            <person name="Geller-Mcgrath D.E."/>
            <person name="Sieber C.M.K."/>
            <person name="Emerson J.B."/>
            <person name="Anantharaman K."/>
            <person name="Thomas B.C."/>
            <person name="Malmstrom R."/>
            <person name="Stieglmeier M."/>
            <person name="Klingl A."/>
            <person name="Woyke T."/>
            <person name="Ryan C.M."/>
            <person name="Banfield J.F."/>
        </authorList>
    </citation>
    <scope>NUCLEOTIDE SEQUENCE [LARGE SCALE GENOMIC DNA]</scope>
</reference>